<protein>
    <submittedName>
        <fullName evidence="2">Uncharacterized protein</fullName>
    </submittedName>
</protein>
<gene>
    <name evidence="2" type="ORF">BK816_05605</name>
</gene>
<evidence type="ECO:0000313" key="3">
    <source>
        <dbReference type="Proteomes" id="UP000176288"/>
    </source>
</evidence>
<dbReference type="EMBL" id="CP017812">
    <property type="protein sequence ID" value="AOZ72835.1"/>
    <property type="molecule type" value="Genomic_DNA"/>
</dbReference>
<sequence length="251" mass="27048">MSDRDFEKEFEQLMGAAAPELEAELGAELAGEGTLGSSTSADPKDRTDSSNSQEEILLSEDGIPMFAADPNAQVEEIRPIEDGSRRVGLLLTEVANWKALDHLLRAEEIKGRALGIPTGAGVWVDITSVEDELDALLGSNRPLAPELEEAAKALSKVLGRTVVALQSWLTLTADEEGYVAGQIAAKRYTRGGEGETISGGLVIAGMDPAVEDILLGRTDPLTHQHRGPVRYIAKSWKDFPKSLFNRGQNQE</sequence>
<evidence type="ECO:0000313" key="2">
    <source>
        <dbReference type="EMBL" id="AOZ72835.1"/>
    </source>
</evidence>
<dbReference type="AlphaFoldDB" id="A0A1D9MKL3"/>
<organism evidence="2 3">
    <name type="scientific">Boudabousia tangfeifanii</name>
    <dbReference type="NCBI Taxonomy" id="1912795"/>
    <lineage>
        <taxon>Bacteria</taxon>
        <taxon>Bacillati</taxon>
        <taxon>Actinomycetota</taxon>
        <taxon>Actinomycetes</taxon>
        <taxon>Actinomycetales</taxon>
        <taxon>Actinomycetaceae</taxon>
        <taxon>Boudabousia</taxon>
    </lineage>
</organism>
<proteinExistence type="predicted"/>
<dbReference type="Proteomes" id="UP000176288">
    <property type="component" value="Chromosome"/>
</dbReference>
<accession>A0A1D9MKL3</accession>
<feature type="compositionally biased region" description="Low complexity" evidence="1">
    <location>
        <begin position="25"/>
        <end position="36"/>
    </location>
</feature>
<evidence type="ECO:0000256" key="1">
    <source>
        <dbReference type="SAM" id="MobiDB-lite"/>
    </source>
</evidence>
<reference evidence="2 3" key="1">
    <citation type="submission" date="2016-10" db="EMBL/GenBank/DDBJ databases">
        <title>Actinomyces aegypiusis sp. nov., isolated from the Aegypius monachus in Qinghai Tibet Plateau China.</title>
        <authorList>
            <person name="Wang Y."/>
        </authorList>
    </citation>
    <scope>NUCLEOTIDE SEQUENCE [LARGE SCALE GENOMIC DNA]</scope>
    <source>
        <strain evidence="2 3">VUL4_3</strain>
    </source>
</reference>
<feature type="region of interest" description="Disordered" evidence="1">
    <location>
        <begin position="25"/>
        <end position="53"/>
    </location>
</feature>
<dbReference type="KEGG" id="avu:BK816_05605"/>
<dbReference type="OrthoDB" id="3254810at2"/>
<dbReference type="RefSeq" id="WP_071164300.1">
    <property type="nucleotide sequence ID" value="NZ_CP017812.1"/>
</dbReference>
<dbReference type="STRING" id="1912795.BK816_05605"/>
<keyword evidence="3" id="KW-1185">Reference proteome</keyword>
<name>A0A1D9MKL3_9ACTO</name>